<dbReference type="InterPro" id="IPR021806">
    <property type="entry name" value="DUF3379"/>
</dbReference>
<name>A0A0C1Q9H6_9GAMM</name>
<evidence type="ECO:0008006" key="4">
    <source>
        <dbReference type="Google" id="ProtNLM"/>
    </source>
</evidence>
<accession>A0A0C1Q9H6</accession>
<sequence>MDDLEFRRRLFADPSDQHLADEAKQDPAKKRLVEEVQDFDALLGDALKVPVPEGLQAKLLANIEADEKPATHSSDNVVKLAWYRRFTVPIASAASVALAVMVYFSTAVHAPLYAGEHALEHVYYEESALKLNKEVNLQIVNEKLAMLGGKLESLPGKVTYATFCNFKGQRSLHLIFQSDHGPMTVFIVPSDKNDYRQGDTEFNDSRFSGSINKGANADTILVAKLGTPLEKYQGEVNNSLQWL</sequence>
<feature type="transmembrane region" description="Helical" evidence="1">
    <location>
        <begin position="86"/>
        <end position="104"/>
    </location>
</feature>
<protein>
    <recommendedName>
        <fullName evidence="4">DUF3379 domain-containing protein</fullName>
    </recommendedName>
</protein>
<evidence type="ECO:0000256" key="1">
    <source>
        <dbReference type="SAM" id="Phobius"/>
    </source>
</evidence>
<keyword evidence="1" id="KW-0812">Transmembrane</keyword>
<gene>
    <name evidence="2" type="ORF">JF50_08840</name>
</gene>
<dbReference type="RefSeq" id="WP_039609089.1">
    <property type="nucleotide sequence ID" value="NZ_JWIC01000005.1"/>
</dbReference>
<dbReference type="Pfam" id="PF11859">
    <property type="entry name" value="DUF3379"/>
    <property type="match status" value="1"/>
</dbReference>
<dbReference type="OrthoDB" id="6195578at2"/>
<evidence type="ECO:0000313" key="3">
    <source>
        <dbReference type="Proteomes" id="UP000031327"/>
    </source>
</evidence>
<keyword evidence="1" id="KW-1133">Transmembrane helix</keyword>
<dbReference type="EMBL" id="JWIC01000005">
    <property type="protein sequence ID" value="KID57316.1"/>
    <property type="molecule type" value="Genomic_DNA"/>
</dbReference>
<keyword evidence="1" id="KW-0472">Membrane</keyword>
<proteinExistence type="predicted"/>
<reference evidence="2 3" key="1">
    <citation type="submission" date="2014-12" db="EMBL/GenBank/DDBJ databases">
        <title>Draft Genome Sequence of Pseudoalteromonas luteoviolacea HI1.</title>
        <authorList>
            <person name="Asahina A.Y."/>
            <person name="Hadfield M.G."/>
        </authorList>
    </citation>
    <scope>NUCLEOTIDE SEQUENCE [LARGE SCALE GENOMIC DNA]</scope>
    <source>
        <strain evidence="2 3">HI1</strain>
    </source>
</reference>
<evidence type="ECO:0000313" key="2">
    <source>
        <dbReference type="EMBL" id="KID57316.1"/>
    </source>
</evidence>
<comment type="caution">
    <text evidence="2">The sequence shown here is derived from an EMBL/GenBank/DDBJ whole genome shotgun (WGS) entry which is preliminary data.</text>
</comment>
<dbReference type="AlphaFoldDB" id="A0A0C1Q9H6"/>
<dbReference type="Proteomes" id="UP000031327">
    <property type="component" value="Unassembled WGS sequence"/>
</dbReference>
<organism evidence="2 3">
    <name type="scientific">Pseudoalteromonas luteoviolacea</name>
    <dbReference type="NCBI Taxonomy" id="43657"/>
    <lineage>
        <taxon>Bacteria</taxon>
        <taxon>Pseudomonadati</taxon>
        <taxon>Pseudomonadota</taxon>
        <taxon>Gammaproteobacteria</taxon>
        <taxon>Alteromonadales</taxon>
        <taxon>Pseudoalteromonadaceae</taxon>
        <taxon>Pseudoalteromonas</taxon>
    </lineage>
</organism>